<name>A0AAE1Y7T1_9LAMI</name>
<reference evidence="1" key="2">
    <citation type="journal article" date="2024" name="Plant">
        <title>Genomic evolution and insights into agronomic trait innovations of Sesamum species.</title>
        <authorList>
            <person name="Miao H."/>
            <person name="Wang L."/>
            <person name="Qu L."/>
            <person name="Liu H."/>
            <person name="Sun Y."/>
            <person name="Le M."/>
            <person name="Wang Q."/>
            <person name="Wei S."/>
            <person name="Zheng Y."/>
            <person name="Lin W."/>
            <person name="Duan Y."/>
            <person name="Cao H."/>
            <person name="Xiong S."/>
            <person name="Wang X."/>
            <person name="Wei L."/>
            <person name="Li C."/>
            <person name="Ma Q."/>
            <person name="Ju M."/>
            <person name="Zhao R."/>
            <person name="Li G."/>
            <person name="Mu C."/>
            <person name="Tian Q."/>
            <person name="Mei H."/>
            <person name="Zhang T."/>
            <person name="Gao T."/>
            <person name="Zhang H."/>
        </authorList>
    </citation>
    <scope>NUCLEOTIDE SEQUENCE</scope>
    <source>
        <strain evidence="1">3651</strain>
    </source>
</reference>
<keyword evidence="2" id="KW-1185">Reference proteome</keyword>
<proteinExistence type="predicted"/>
<dbReference type="AlphaFoldDB" id="A0AAE1Y7T1"/>
<reference evidence="1" key="1">
    <citation type="submission" date="2020-06" db="EMBL/GenBank/DDBJ databases">
        <authorList>
            <person name="Li T."/>
            <person name="Hu X."/>
            <person name="Zhang T."/>
            <person name="Song X."/>
            <person name="Zhang H."/>
            <person name="Dai N."/>
            <person name="Sheng W."/>
            <person name="Hou X."/>
            <person name="Wei L."/>
        </authorList>
    </citation>
    <scope>NUCLEOTIDE SEQUENCE</scope>
    <source>
        <strain evidence="1">3651</strain>
        <tissue evidence="1">Leaf</tissue>
    </source>
</reference>
<organism evidence="1 2">
    <name type="scientific">Sesamum alatum</name>
    <dbReference type="NCBI Taxonomy" id="300844"/>
    <lineage>
        <taxon>Eukaryota</taxon>
        <taxon>Viridiplantae</taxon>
        <taxon>Streptophyta</taxon>
        <taxon>Embryophyta</taxon>
        <taxon>Tracheophyta</taxon>
        <taxon>Spermatophyta</taxon>
        <taxon>Magnoliopsida</taxon>
        <taxon>eudicotyledons</taxon>
        <taxon>Gunneridae</taxon>
        <taxon>Pentapetalae</taxon>
        <taxon>asterids</taxon>
        <taxon>lamiids</taxon>
        <taxon>Lamiales</taxon>
        <taxon>Pedaliaceae</taxon>
        <taxon>Sesamum</taxon>
    </lineage>
</organism>
<gene>
    <name evidence="1" type="ORF">Salat_1722700</name>
</gene>
<accession>A0AAE1Y7T1</accession>
<comment type="caution">
    <text evidence="1">The sequence shown here is derived from an EMBL/GenBank/DDBJ whole genome shotgun (WGS) entry which is preliminary data.</text>
</comment>
<dbReference type="EMBL" id="JACGWO010000006">
    <property type="protein sequence ID" value="KAK4425288.1"/>
    <property type="molecule type" value="Genomic_DNA"/>
</dbReference>
<evidence type="ECO:0000313" key="1">
    <source>
        <dbReference type="EMBL" id="KAK4425288.1"/>
    </source>
</evidence>
<dbReference type="Proteomes" id="UP001293254">
    <property type="component" value="Unassembled WGS sequence"/>
</dbReference>
<protein>
    <submittedName>
        <fullName evidence="1">Uncharacterized protein</fullName>
    </submittedName>
</protein>
<evidence type="ECO:0000313" key="2">
    <source>
        <dbReference type="Proteomes" id="UP001293254"/>
    </source>
</evidence>
<sequence>MTDDTVSCVFLRSATYSIVDGIVFSRPRLAWPGRRGKVGATRLQSAAAELVIIPWFPPGVGPVEPRGVEPCPVEGLNGALTANALSGNSSHTQANSFRGRAVYILWEQPESGMAVIGFRGSGTGVHPLAKVDEDISETGKSAILGFPSGPIANPGKGGSVEVAPELSSIQGRLEQVELAAAEGGMECNEGGGGEGLVAVPVIFMVGARGGRSGGRG</sequence>